<comment type="function">
    <text evidence="4">Involved in the system for phosphate transport across the cytoplasmic membrane.</text>
</comment>
<dbReference type="PATRIC" id="fig|869279.4.peg.1618"/>
<gene>
    <name evidence="6" type="ORF">SE15_10035</name>
</gene>
<keyword evidence="2 4" id="KW-0813">Transport</keyword>
<reference evidence="6 7" key="1">
    <citation type="submission" date="2015-07" db="EMBL/GenBank/DDBJ databases">
        <title>Whole genome sequence of Thermanaerothrix daxensis DSM 23592.</title>
        <authorList>
            <person name="Hemp J."/>
            <person name="Ward L.M."/>
            <person name="Pace L.A."/>
            <person name="Fischer W.W."/>
        </authorList>
    </citation>
    <scope>NUCLEOTIDE SEQUENCE [LARGE SCALE GENOMIC DNA]</scope>
    <source>
        <strain evidence="6 7">GNS-1</strain>
    </source>
</reference>
<feature type="chain" id="PRO_5027142384" description="Phosphate-binding protein" evidence="4">
    <location>
        <begin position="25"/>
        <end position="364"/>
    </location>
</feature>
<keyword evidence="3 4" id="KW-0732">Signal</keyword>
<dbReference type="GO" id="GO:0042301">
    <property type="term" value="F:phosphate ion binding"/>
    <property type="evidence" value="ECO:0007669"/>
    <property type="project" value="UniProtKB-UniRule"/>
</dbReference>
<feature type="domain" description="PBP" evidence="5">
    <location>
        <begin position="53"/>
        <end position="310"/>
    </location>
</feature>
<proteinExistence type="inferred from homology"/>
<evidence type="ECO:0000256" key="3">
    <source>
        <dbReference type="ARBA" id="ARBA00022729"/>
    </source>
</evidence>
<dbReference type="AlphaFoldDB" id="A0A0P6YBE6"/>
<dbReference type="STRING" id="869279.SE15_10035"/>
<evidence type="ECO:0000313" key="6">
    <source>
        <dbReference type="EMBL" id="KPL82479.1"/>
    </source>
</evidence>
<comment type="similarity">
    <text evidence="1 4">Belongs to the PstS family.</text>
</comment>
<dbReference type="SUPFAM" id="SSF53850">
    <property type="entry name" value="Periplasmic binding protein-like II"/>
    <property type="match status" value="1"/>
</dbReference>
<dbReference type="CDD" id="cd13654">
    <property type="entry name" value="PBP2_phosphate_like_2"/>
    <property type="match status" value="1"/>
</dbReference>
<dbReference type="InterPro" id="IPR050811">
    <property type="entry name" value="Phosphate_ABC_transporter"/>
</dbReference>
<dbReference type="Proteomes" id="UP000050544">
    <property type="component" value="Unassembled WGS sequence"/>
</dbReference>
<evidence type="ECO:0000256" key="4">
    <source>
        <dbReference type="RuleBase" id="RU367119"/>
    </source>
</evidence>
<dbReference type="OrthoDB" id="9790048at2"/>
<name>A0A0P6YBE6_9CHLR</name>
<dbReference type="RefSeq" id="WP_083461867.1">
    <property type="nucleotide sequence ID" value="NZ_LGKO01000005.1"/>
</dbReference>
<dbReference type="NCBIfam" id="TIGR02136">
    <property type="entry name" value="ptsS_2"/>
    <property type="match status" value="1"/>
</dbReference>
<dbReference type="FunFam" id="3.40.190.10:FF:000156">
    <property type="entry name" value="Phosphate ABC transporter, phosphate-binding protein"/>
    <property type="match status" value="1"/>
</dbReference>
<evidence type="ECO:0000256" key="2">
    <source>
        <dbReference type="ARBA" id="ARBA00022448"/>
    </source>
</evidence>
<accession>A0A0P6YBE6</accession>
<evidence type="ECO:0000256" key="1">
    <source>
        <dbReference type="ARBA" id="ARBA00008725"/>
    </source>
</evidence>
<dbReference type="GO" id="GO:0006817">
    <property type="term" value="P:phosphate ion transport"/>
    <property type="evidence" value="ECO:0007669"/>
    <property type="project" value="UniProtKB-UniRule"/>
</dbReference>
<dbReference type="Pfam" id="PF12849">
    <property type="entry name" value="PBP_like_2"/>
    <property type="match status" value="1"/>
</dbReference>
<sequence>MRNLFRLISLLFVTAIVISACAPATPPPAEPTVIEITRIVAGTPQVITATPAPTTSADIEGTILVDGSSTVAPITAAIAEEFQSEYPNVRVPVGISGTGGGFKKFCNDETDISDASRPIKESETELCKQNGIDYIELPIAFDGLAVMVNPKNDFVECLTVAELKKIWEPEAEGKITNWNQVREGFPNRPLTLYGPGVDSGTYDYFTEAIVGKEGASRGDFLPSEDDNVLVQGIAGDENALGFFGLAYYEENKDKLKLVAIDSGNGCVLPSLETVSNGTYRPLSRPLFIYVNRARVDQKDEINAFISFYLKNATTIVTEVGYIPLTPEIYELVQKRFENRVTGSIFEGQGSTVGVSLADLLAKEQ</sequence>
<dbReference type="PANTHER" id="PTHR30570:SF1">
    <property type="entry name" value="PHOSPHATE-BINDING PROTEIN PSTS"/>
    <property type="match status" value="1"/>
</dbReference>
<keyword evidence="4" id="KW-0592">Phosphate transport</keyword>
<evidence type="ECO:0000259" key="5">
    <source>
        <dbReference type="Pfam" id="PF12849"/>
    </source>
</evidence>
<dbReference type="PANTHER" id="PTHR30570">
    <property type="entry name" value="PERIPLASMIC PHOSPHATE BINDING COMPONENT OF PHOSPHATE ABC TRANSPORTER"/>
    <property type="match status" value="1"/>
</dbReference>
<dbReference type="Gene3D" id="3.40.190.10">
    <property type="entry name" value="Periplasmic binding protein-like II"/>
    <property type="match status" value="2"/>
</dbReference>
<keyword evidence="7" id="KW-1185">Reference proteome</keyword>
<organism evidence="6 7">
    <name type="scientific">Thermanaerothrix daxensis</name>
    <dbReference type="NCBI Taxonomy" id="869279"/>
    <lineage>
        <taxon>Bacteria</taxon>
        <taxon>Bacillati</taxon>
        <taxon>Chloroflexota</taxon>
        <taxon>Anaerolineae</taxon>
        <taxon>Anaerolineales</taxon>
        <taxon>Anaerolineaceae</taxon>
        <taxon>Thermanaerothrix</taxon>
    </lineage>
</organism>
<comment type="caution">
    <text evidence="6">The sequence shown here is derived from an EMBL/GenBank/DDBJ whole genome shotgun (WGS) entry which is preliminary data.</text>
</comment>
<evidence type="ECO:0000313" key="7">
    <source>
        <dbReference type="Proteomes" id="UP000050544"/>
    </source>
</evidence>
<feature type="signal peptide" evidence="4">
    <location>
        <begin position="1"/>
        <end position="24"/>
    </location>
</feature>
<dbReference type="PROSITE" id="PS51257">
    <property type="entry name" value="PROKAR_LIPOPROTEIN"/>
    <property type="match status" value="1"/>
</dbReference>
<protein>
    <recommendedName>
        <fullName evidence="4">Phosphate-binding protein</fullName>
    </recommendedName>
</protein>
<dbReference type="EMBL" id="LGKO01000005">
    <property type="protein sequence ID" value="KPL82479.1"/>
    <property type="molecule type" value="Genomic_DNA"/>
</dbReference>
<dbReference type="InterPro" id="IPR011862">
    <property type="entry name" value="Phos-bd"/>
</dbReference>
<dbReference type="InterPro" id="IPR024370">
    <property type="entry name" value="PBP_domain"/>
</dbReference>